<feature type="domain" description="ABC transmembrane type-1" evidence="9">
    <location>
        <begin position="138"/>
        <end position="340"/>
    </location>
</feature>
<evidence type="ECO:0000256" key="8">
    <source>
        <dbReference type="SAM" id="MobiDB-lite"/>
    </source>
</evidence>
<dbReference type="PANTHER" id="PTHR43386">
    <property type="entry name" value="OLIGOPEPTIDE TRANSPORT SYSTEM PERMEASE PROTEIN APPC"/>
    <property type="match status" value="1"/>
</dbReference>
<feature type="region of interest" description="Disordered" evidence="8">
    <location>
        <begin position="16"/>
        <end position="41"/>
    </location>
</feature>
<reference evidence="10 11" key="1">
    <citation type="submission" date="2018-07" db="EMBL/GenBank/DDBJ databases">
        <title>Whole Genome Shotgun Sequence of Streptomyces spongiicola strain 531S.</title>
        <authorList>
            <person name="Dohra H."/>
            <person name="Kodani S."/>
        </authorList>
    </citation>
    <scope>NUCLEOTIDE SEQUENCE [LARGE SCALE GENOMIC DNA]</scope>
    <source>
        <strain evidence="10 11">531S</strain>
    </source>
</reference>
<evidence type="ECO:0000256" key="3">
    <source>
        <dbReference type="ARBA" id="ARBA00022475"/>
    </source>
</evidence>
<gene>
    <name evidence="10" type="ORF">SSP531S_18720</name>
</gene>
<evidence type="ECO:0000256" key="2">
    <source>
        <dbReference type="ARBA" id="ARBA00022448"/>
    </source>
</evidence>
<comment type="subcellular location">
    <subcellularLocation>
        <location evidence="1 7">Cell membrane</location>
        <topology evidence="1 7">Multi-pass membrane protein</topology>
    </subcellularLocation>
</comment>
<dbReference type="EMBL" id="BGZL01000004">
    <property type="protein sequence ID" value="GBQ00456.1"/>
    <property type="molecule type" value="Genomic_DNA"/>
</dbReference>
<feature type="transmembrane region" description="Helical" evidence="7">
    <location>
        <begin position="214"/>
        <end position="233"/>
    </location>
</feature>
<feature type="transmembrane region" description="Helical" evidence="7">
    <location>
        <begin position="59"/>
        <end position="83"/>
    </location>
</feature>
<proteinExistence type="inferred from homology"/>
<feature type="transmembrane region" description="Helical" evidence="7">
    <location>
        <begin position="278"/>
        <end position="298"/>
    </location>
</feature>
<evidence type="ECO:0000256" key="4">
    <source>
        <dbReference type="ARBA" id="ARBA00022692"/>
    </source>
</evidence>
<evidence type="ECO:0000259" key="9">
    <source>
        <dbReference type="PROSITE" id="PS50928"/>
    </source>
</evidence>
<feature type="transmembrane region" description="Helical" evidence="7">
    <location>
        <begin position="180"/>
        <end position="202"/>
    </location>
</feature>
<protein>
    <submittedName>
        <fullName evidence="10">Peptide ABC transporter permease</fullName>
    </submittedName>
</protein>
<dbReference type="InterPro" id="IPR000515">
    <property type="entry name" value="MetI-like"/>
</dbReference>
<keyword evidence="6 7" id="KW-0472">Membrane</keyword>
<evidence type="ECO:0000256" key="5">
    <source>
        <dbReference type="ARBA" id="ARBA00022989"/>
    </source>
</evidence>
<comment type="similarity">
    <text evidence="7">Belongs to the binding-protein-dependent transport system permease family.</text>
</comment>
<keyword evidence="3" id="KW-1003">Cell membrane</keyword>
<evidence type="ECO:0000256" key="1">
    <source>
        <dbReference type="ARBA" id="ARBA00004651"/>
    </source>
</evidence>
<dbReference type="CDD" id="cd06261">
    <property type="entry name" value="TM_PBP2"/>
    <property type="match status" value="1"/>
</dbReference>
<keyword evidence="2 7" id="KW-0813">Transport</keyword>
<dbReference type="GO" id="GO:0005886">
    <property type="term" value="C:plasma membrane"/>
    <property type="evidence" value="ECO:0007669"/>
    <property type="project" value="UniProtKB-SubCell"/>
</dbReference>
<dbReference type="InterPro" id="IPR050366">
    <property type="entry name" value="BP-dependent_transpt_permease"/>
</dbReference>
<evidence type="ECO:0000256" key="6">
    <source>
        <dbReference type="ARBA" id="ARBA00023136"/>
    </source>
</evidence>
<dbReference type="Pfam" id="PF12911">
    <property type="entry name" value="OppC_N"/>
    <property type="match status" value="1"/>
</dbReference>
<dbReference type="Pfam" id="PF00528">
    <property type="entry name" value="BPD_transp_1"/>
    <property type="match status" value="1"/>
</dbReference>
<dbReference type="AlphaFoldDB" id="A0A388SVR9"/>
<dbReference type="InterPro" id="IPR035906">
    <property type="entry name" value="MetI-like_sf"/>
</dbReference>
<dbReference type="PROSITE" id="PS50928">
    <property type="entry name" value="ABC_TM1"/>
    <property type="match status" value="1"/>
</dbReference>
<keyword evidence="4 7" id="KW-0812">Transmembrane</keyword>
<dbReference type="Proteomes" id="UP000265354">
    <property type="component" value="Unassembled WGS sequence"/>
</dbReference>
<dbReference type="PANTHER" id="PTHR43386:SF1">
    <property type="entry name" value="D,D-DIPEPTIDE TRANSPORT SYSTEM PERMEASE PROTEIN DDPC-RELATED"/>
    <property type="match status" value="1"/>
</dbReference>
<organism evidence="10 11">
    <name type="scientific">Streptomyces spongiicola</name>
    <dbReference type="NCBI Taxonomy" id="1690221"/>
    <lineage>
        <taxon>Bacteria</taxon>
        <taxon>Bacillati</taxon>
        <taxon>Actinomycetota</taxon>
        <taxon>Actinomycetes</taxon>
        <taxon>Kitasatosporales</taxon>
        <taxon>Streptomycetaceae</taxon>
        <taxon>Streptomyces</taxon>
    </lineage>
</organism>
<evidence type="ECO:0000313" key="10">
    <source>
        <dbReference type="EMBL" id="GBQ00456.1"/>
    </source>
</evidence>
<feature type="transmembrane region" description="Helical" evidence="7">
    <location>
        <begin position="142"/>
        <end position="168"/>
    </location>
</feature>
<dbReference type="GO" id="GO:0055085">
    <property type="term" value="P:transmembrane transport"/>
    <property type="evidence" value="ECO:0007669"/>
    <property type="project" value="InterPro"/>
</dbReference>
<sequence length="353" mass="38876">MDTIMTSPIEIEGETASVTLDKETAAGNDSADKGKDKQGLTGRSPGELMWARFKRDRTGVISACVVIFFFSVAALAPVISALYGKNPYTLYAQEPDYPFLLDDFAMPNGPFGGVSGEFWFGVEPNLGRDVFTMLLYGMRTSLFMALILTFLSVMTGVVIGMVGGYFGGKVDYWLGRTTDFFLSFPNQLFFIAFMPVVTALFVSPTDETPTYLRAVAIILVMWFLGWMGMARLVRSSVLSLREREFVEAAKVSGASRGRIVFKEILPNIVTPILVQGTYMLPSAILSIAFLSYVGVGFVEPTPDWGRMFAIGARLYEQDPAFMFFPGVAMVIFVLAFNLLGDSVRDAFDPKTGR</sequence>
<comment type="caution">
    <text evidence="10">The sequence shown here is derived from an EMBL/GenBank/DDBJ whole genome shotgun (WGS) entry which is preliminary data.</text>
</comment>
<name>A0A388SVR9_9ACTN</name>
<feature type="transmembrane region" description="Helical" evidence="7">
    <location>
        <begin position="320"/>
        <end position="340"/>
    </location>
</feature>
<evidence type="ECO:0000256" key="7">
    <source>
        <dbReference type="RuleBase" id="RU363032"/>
    </source>
</evidence>
<dbReference type="SUPFAM" id="SSF161098">
    <property type="entry name" value="MetI-like"/>
    <property type="match status" value="1"/>
</dbReference>
<feature type="compositionally biased region" description="Basic and acidic residues" evidence="8">
    <location>
        <begin position="20"/>
        <end position="38"/>
    </location>
</feature>
<accession>A0A388SVR9</accession>
<keyword evidence="5 7" id="KW-1133">Transmembrane helix</keyword>
<dbReference type="InterPro" id="IPR025966">
    <property type="entry name" value="OppC_N"/>
</dbReference>
<evidence type="ECO:0000313" key="11">
    <source>
        <dbReference type="Proteomes" id="UP000265354"/>
    </source>
</evidence>
<dbReference type="Gene3D" id="1.10.3720.10">
    <property type="entry name" value="MetI-like"/>
    <property type="match status" value="1"/>
</dbReference>